<reference evidence="3" key="2">
    <citation type="journal article" date="2021" name="Genome Biol. Evol.">
        <title>Developing a high-quality reference genome for a parasitic bivalve with doubly uniparental inheritance (Bivalvia: Unionida).</title>
        <authorList>
            <person name="Smith C.H."/>
        </authorList>
    </citation>
    <scope>NUCLEOTIDE SEQUENCE</scope>
    <source>
        <strain evidence="3">CHS0354</strain>
        <tissue evidence="3">Mantle</tissue>
    </source>
</reference>
<reference evidence="3" key="1">
    <citation type="journal article" date="2021" name="Genome Biol. Evol.">
        <title>A High-Quality Reference Genome for a Parasitic Bivalve with Doubly Uniparental Inheritance (Bivalvia: Unionida).</title>
        <authorList>
            <person name="Smith C.H."/>
        </authorList>
    </citation>
    <scope>NUCLEOTIDE SEQUENCE</scope>
    <source>
        <strain evidence="3">CHS0354</strain>
    </source>
</reference>
<proteinExistence type="predicted"/>
<evidence type="ECO:0000313" key="4">
    <source>
        <dbReference type="Proteomes" id="UP001195483"/>
    </source>
</evidence>
<comment type="caution">
    <text evidence="3">The sequence shown here is derived from an EMBL/GenBank/DDBJ whole genome shotgun (WGS) entry which is preliminary data.</text>
</comment>
<evidence type="ECO:0000256" key="1">
    <source>
        <dbReference type="SAM" id="MobiDB-lite"/>
    </source>
</evidence>
<keyword evidence="4" id="KW-1185">Reference proteome</keyword>
<dbReference type="EMBL" id="JAEAOA010001107">
    <property type="protein sequence ID" value="KAK3580661.1"/>
    <property type="molecule type" value="Genomic_DNA"/>
</dbReference>
<protein>
    <recommendedName>
        <fullName evidence="2">Hydin adenylate kinase-like domain-containing protein</fullName>
    </recommendedName>
</protein>
<organism evidence="3 4">
    <name type="scientific">Potamilus streckersoni</name>
    <dbReference type="NCBI Taxonomy" id="2493646"/>
    <lineage>
        <taxon>Eukaryota</taxon>
        <taxon>Metazoa</taxon>
        <taxon>Spiralia</taxon>
        <taxon>Lophotrochozoa</taxon>
        <taxon>Mollusca</taxon>
        <taxon>Bivalvia</taxon>
        <taxon>Autobranchia</taxon>
        <taxon>Heteroconchia</taxon>
        <taxon>Palaeoheterodonta</taxon>
        <taxon>Unionida</taxon>
        <taxon>Unionoidea</taxon>
        <taxon>Unionidae</taxon>
        <taxon>Ambleminae</taxon>
        <taxon>Lampsilini</taxon>
        <taxon>Potamilus</taxon>
    </lineage>
</organism>
<dbReference type="SUPFAM" id="SSF52540">
    <property type="entry name" value="P-loop containing nucleoside triphosphate hydrolases"/>
    <property type="match status" value="1"/>
</dbReference>
<accession>A0AAE0RW14</accession>
<dbReference type="InterPro" id="IPR027417">
    <property type="entry name" value="P-loop_NTPase"/>
</dbReference>
<feature type="non-terminal residue" evidence="3">
    <location>
        <position position="1"/>
    </location>
</feature>
<feature type="region of interest" description="Disordered" evidence="1">
    <location>
        <begin position="94"/>
        <end position="134"/>
    </location>
</feature>
<feature type="compositionally biased region" description="Acidic residues" evidence="1">
    <location>
        <begin position="116"/>
        <end position="134"/>
    </location>
</feature>
<evidence type="ECO:0000259" key="2">
    <source>
        <dbReference type="Pfam" id="PF17213"/>
    </source>
</evidence>
<dbReference type="AlphaFoldDB" id="A0AAE0RW14"/>
<evidence type="ECO:0000313" key="3">
    <source>
        <dbReference type="EMBL" id="KAK3580661.1"/>
    </source>
</evidence>
<reference evidence="3" key="3">
    <citation type="submission" date="2023-05" db="EMBL/GenBank/DDBJ databases">
        <authorList>
            <person name="Smith C.H."/>
        </authorList>
    </citation>
    <scope>NUCLEOTIDE SEQUENCE</scope>
    <source>
        <strain evidence="3">CHS0354</strain>
        <tissue evidence="3">Mantle</tissue>
    </source>
</reference>
<gene>
    <name evidence="3" type="ORF">CHS0354_017936</name>
</gene>
<dbReference type="Proteomes" id="UP001195483">
    <property type="component" value="Unassembled WGS sequence"/>
</dbReference>
<feature type="domain" description="Hydin adenylate kinase-like" evidence="2">
    <location>
        <begin position="23"/>
        <end position="122"/>
    </location>
</feature>
<dbReference type="InterPro" id="IPR033768">
    <property type="entry name" value="Hydin_ADK"/>
</dbReference>
<name>A0AAE0RW14_9BIVA</name>
<dbReference type="Pfam" id="PF17213">
    <property type="entry name" value="Hydin_ADK"/>
    <property type="match status" value="1"/>
</dbReference>
<sequence>MEKFLKNPRSYLLPPQPRPPCKIAVLGPPLSGKTTFCHLLAQKYGAKVLDMDAMIKPRLEEEKKKNLKQARDEATENAINQVKAKIKEQIEAEQAAREAAEAALLEEAQAKTQKEAEDEEEEKEGDKGEADEED</sequence>
<dbReference type="Gene3D" id="3.40.50.300">
    <property type="entry name" value="P-loop containing nucleotide triphosphate hydrolases"/>
    <property type="match status" value="1"/>
</dbReference>